<proteinExistence type="predicted"/>
<organism evidence="1 2">
    <name type="scientific">Panagrolaimus sp. JU765</name>
    <dbReference type="NCBI Taxonomy" id="591449"/>
    <lineage>
        <taxon>Eukaryota</taxon>
        <taxon>Metazoa</taxon>
        <taxon>Ecdysozoa</taxon>
        <taxon>Nematoda</taxon>
        <taxon>Chromadorea</taxon>
        <taxon>Rhabditida</taxon>
        <taxon>Tylenchina</taxon>
        <taxon>Panagrolaimomorpha</taxon>
        <taxon>Panagrolaimoidea</taxon>
        <taxon>Panagrolaimidae</taxon>
        <taxon>Panagrolaimus</taxon>
    </lineage>
</organism>
<evidence type="ECO:0000313" key="1">
    <source>
        <dbReference type="Proteomes" id="UP000887576"/>
    </source>
</evidence>
<evidence type="ECO:0000313" key="2">
    <source>
        <dbReference type="WBParaSite" id="JU765_v2.g14899.t1"/>
    </source>
</evidence>
<sequence length="210" mass="24009">MADQSLHNDALNEFNRQLLNENVGNPLANQDKDDNNNYWGHESLEPVEDAIQFHSQISIEDHSELSDINSSYDLSDVSAYQWYMNRTSDLSSFAKNEAEEKENLSQVLKGCFAFGGLRWDQIMMFYQLNDTLMPVAGEQKEVEEYIEKLEVAGMVMDKRGNKRYFLASEATPEEVLTNQEKDDTQSVYSSCNSSWGAQTEADYEALLEDL</sequence>
<dbReference type="WBParaSite" id="JU765_v2.g14899.t1">
    <property type="protein sequence ID" value="JU765_v2.g14899.t1"/>
    <property type="gene ID" value="JU765_v2.g14899"/>
</dbReference>
<name>A0AC34QBX9_9BILA</name>
<dbReference type="Proteomes" id="UP000887576">
    <property type="component" value="Unplaced"/>
</dbReference>
<protein>
    <submittedName>
        <fullName evidence="2">Uncharacterized protein</fullName>
    </submittedName>
</protein>
<reference evidence="2" key="1">
    <citation type="submission" date="2022-11" db="UniProtKB">
        <authorList>
            <consortium name="WormBaseParasite"/>
        </authorList>
    </citation>
    <scope>IDENTIFICATION</scope>
</reference>
<accession>A0AC34QBX9</accession>